<dbReference type="EMBL" id="LMWW01000012">
    <property type="protein sequence ID" value="KUN85620.1"/>
    <property type="molecule type" value="Genomic_DNA"/>
</dbReference>
<dbReference type="PROSITE" id="PS51257">
    <property type="entry name" value="PROKAR_LIPOPROTEIN"/>
    <property type="match status" value="1"/>
</dbReference>
<accession>A0A117RE19</accession>
<gene>
    <name evidence="2" type="ORF">AQJ64_10855</name>
</gene>
<reference evidence="2 3" key="1">
    <citation type="submission" date="2015-10" db="EMBL/GenBank/DDBJ databases">
        <title>Draft genome sequence of Streptomyces griseoruber DSM 40281, type strain for the species Streptomyces griseoruber.</title>
        <authorList>
            <person name="Ruckert C."/>
            <person name="Winkler A."/>
            <person name="Kalinowski J."/>
            <person name="Kampfer P."/>
            <person name="Glaeser S."/>
        </authorList>
    </citation>
    <scope>NUCLEOTIDE SEQUENCE [LARGE SCALE GENOMIC DNA]</scope>
    <source>
        <strain evidence="2 3">DSM 40281</strain>
    </source>
</reference>
<proteinExistence type="predicted"/>
<dbReference type="RefSeq" id="WP_055633374.1">
    <property type="nucleotide sequence ID" value="NZ_KQ948765.1"/>
</dbReference>
<comment type="caution">
    <text evidence="2">The sequence shown here is derived from an EMBL/GenBank/DDBJ whole genome shotgun (WGS) entry which is preliminary data.</text>
</comment>
<evidence type="ECO:0000313" key="2">
    <source>
        <dbReference type="EMBL" id="KUN85620.1"/>
    </source>
</evidence>
<keyword evidence="1" id="KW-0732">Signal</keyword>
<evidence type="ECO:0000256" key="1">
    <source>
        <dbReference type="SAM" id="SignalP"/>
    </source>
</evidence>
<organism evidence="2 3">
    <name type="scientific">Streptomyces griseoruber</name>
    <dbReference type="NCBI Taxonomy" id="1943"/>
    <lineage>
        <taxon>Bacteria</taxon>
        <taxon>Bacillati</taxon>
        <taxon>Actinomycetota</taxon>
        <taxon>Actinomycetes</taxon>
        <taxon>Kitasatosporales</taxon>
        <taxon>Streptomycetaceae</taxon>
        <taxon>Streptomyces</taxon>
    </lineage>
</organism>
<dbReference type="OrthoDB" id="3474228at2"/>
<dbReference type="STRING" id="1943.AQJ64_10855"/>
<dbReference type="Proteomes" id="UP000052982">
    <property type="component" value="Unassembled WGS sequence"/>
</dbReference>
<dbReference type="AlphaFoldDB" id="A0A117RE19"/>
<protein>
    <recommendedName>
        <fullName evidence="4">GerMN domain-containing protein</fullName>
    </recommendedName>
</protein>
<feature type="chain" id="PRO_5039551321" description="GerMN domain-containing protein" evidence="1">
    <location>
        <begin position="19"/>
        <end position="195"/>
    </location>
</feature>
<feature type="signal peptide" evidence="1">
    <location>
        <begin position="1"/>
        <end position="18"/>
    </location>
</feature>
<sequence>MTRPLCRAALLIVGAALALSGCGIPSTGVVEAGGPASGITATTPLYFVQDGALVAIRRAVPEAGDAAAAIEEMLQGPDVVERSRGVTTRVARTSGPGSLFPADGTVEPGATVFPSAAATEAAAEPVRATAEGDRVSVVLPRGVKAERSALAERQLICTAGRAYRMALRDTAPVTVTVTAADGARAEGTDQDCPDP</sequence>
<keyword evidence="3" id="KW-1185">Reference proteome</keyword>
<evidence type="ECO:0008006" key="4">
    <source>
        <dbReference type="Google" id="ProtNLM"/>
    </source>
</evidence>
<name>A0A117RE19_9ACTN</name>
<evidence type="ECO:0000313" key="3">
    <source>
        <dbReference type="Proteomes" id="UP000052982"/>
    </source>
</evidence>